<dbReference type="InterPro" id="IPR049883">
    <property type="entry name" value="NOTCH1_EGF-like"/>
</dbReference>
<keyword evidence="4" id="KW-0106">Calcium</keyword>
<evidence type="ECO:0000256" key="4">
    <source>
        <dbReference type="ARBA" id="ARBA00022837"/>
    </source>
</evidence>
<feature type="domain" description="SRCR" evidence="12">
    <location>
        <begin position="139"/>
        <end position="247"/>
    </location>
</feature>
<dbReference type="Pfam" id="PF00530">
    <property type="entry name" value="SRCR"/>
    <property type="match status" value="2"/>
</dbReference>
<feature type="region of interest" description="Disordered" evidence="9">
    <location>
        <begin position="606"/>
        <end position="688"/>
    </location>
</feature>
<evidence type="ECO:0000259" key="12">
    <source>
        <dbReference type="PROSITE" id="PS50287"/>
    </source>
</evidence>
<dbReference type="Proteomes" id="UP001164746">
    <property type="component" value="Chromosome 4"/>
</dbReference>
<keyword evidence="3" id="KW-0677">Repeat</keyword>
<evidence type="ECO:0000256" key="5">
    <source>
        <dbReference type="ARBA" id="ARBA00023157"/>
    </source>
</evidence>
<dbReference type="InterPro" id="IPR000152">
    <property type="entry name" value="EGF-type_Asp/Asn_hydroxyl_site"/>
</dbReference>
<feature type="domain" description="EGF-like" evidence="11">
    <location>
        <begin position="334"/>
        <end position="371"/>
    </location>
</feature>
<evidence type="ECO:0000256" key="10">
    <source>
        <dbReference type="SAM" id="Phobius"/>
    </source>
</evidence>
<dbReference type="SUPFAM" id="SSF57196">
    <property type="entry name" value="EGF/Laminin"/>
    <property type="match status" value="3"/>
</dbReference>
<dbReference type="InterPro" id="IPR036772">
    <property type="entry name" value="SRCR-like_dom_sf"/>
</dbReference>
<dbReference type="PROSITE" id="PS01187">
    <property type="entry name" value="EGF_CA"/>
    <property type="match status" value="3"/>
</dbReference>
<organism evidence="13 14">
    <name type="scientific">Mya arenaria</name>
    <name type="common">Soft-shell clam</name>
    <dbReference type="NCBI Taxonomy" id="6604"/>
    <lineage>
        <taxon>Eukaryota</taxon>
        <taxon>Metazoa</taxon>
        <taxon>Spiralia</taxon>
        <taxon>Lophotrochozoa</taxon>
        <taxon>Mollusca</taxon>
        <taxon>Bivalvia</taxon>
        <taxon>Autobranchia</taxon>
        <taxon>Heteroconchia</taxon>
        <taxon>Euheterodonta</taxon>
        <taxon>Imparidentia</taxon>
        <taxon>Neoheterodontei</taxon>
        <taxon>Myida</taxon>
        <taxon>Myoidea</taxon>
        <taxon>Myidae</taxon>
        <taxon>Mya</taxon>
    </lineage>
</organism>
<dbReference type="SMART" id="SM00202">
    <property type="entry name" value="SR"/>
    <property type="match status" value="2"/>
</dbReference>
<feature type="domain" description="EGF-like" evidence="11">
    <location>
        <begin position="522"/>
        <end position="562"/>
    </location>
</feature>
<evidence type="ECO:0000259" key="11">
    <source>
        <dbReference type="PROSITE" id="PS50026"/>
    </source>
</evidence>
<dbReference type="Gene3D" id="2.170.300.10">
    <property type="entry name" value="Tie2 ligand-binding domain superfamily"/>
    <property type="match status" value="1"/>
</dbReference>
<feature type="domain" description="SRCR" evidence="12">
    <location>
        <begin position="32"/>
        <end position="148"/>
    </location>
</feature>
<keyword evidence="10" id="KW-0472">Membrane</keyword>
<feature type="disulfide bond" evidence="8">
    <location>
        <begin position="215"/>
        <end position="225"/>
    </location>
</feature>
<dbReference type="SUPFAM" id="SSF56487">
    <property type="entry name" value="SRCR-like"/>
    <property type="match status" value="2"/>
</dbReference>
<keyword evidence="14" id="KW-1185">Reference proteome</keyword>
<feature type="domain" description="EGF-like" evidence="11">
    <location>
        <begin position="430"/>
        <end position="470"/>
    </location>
</feature>
<dbReference type="PROSITE" id="PS00010">
    <property type="entry name" value="ASX_HYDROXYL"/>
    <property type="match status" value="3"/>
</dbReference>
<evidence type="ECO:0000256" key="9">
    <source>
        <dbReference type="SAM" id="MobiDB-lite"/>
    </source>
</evidence>
<feature type="transmembrane region" description="Helical" evidence="10">
    <location>
        <begin position="575"/>
        <end position="600"/>
    </location>
</feature>
<dbReference type="PRINTS" id="PR00011">
    <property type="entry name" value="EGFLAMININ"/>
</dbReference>
<feature type="compositionally biased region" description="Basic and acidic residues" evidence="9">
    <location>
        <begin position="606"/>
        <end position="617"/>
    </location>
</feature>
<dbReference type="CDD" id="cd00054">
    <property type="entry name" value="EGF_CA"/>
    <property type="match status" value="3"/>
</dbReference>
<keyword evidence="10" id="KW-0812">Transmembrane</keyword>
<dbReference type="PANTHER" id="PTHR24039">
    <property type="entry name" value="FIBRILLIN-RELATED"/>
    <property type="match status" value="1"/>
</dbReference>
<keyword evidence="1 7" id="KW-0245">EGF-like domain</keyword>
<comment type="caution">
    <text evidence="8">Lacks conserved residue(s) required for the propagation of feature annotation.</text>
</comment>
<accession>A0ABY7E0T9</accession>
<protein>
    <submittedName>
        <fullName evidence="13">NOTC1-like protein</fullName>
    </submittedName>
</protein>
<keyword evidence="2" id="KW-0732">Signal</keyword>
<feature type="compositionally biased region" description="Polar residues" evidence="9">
    <location>
        <begin position="619"/>
        <end position="630"/>
    </location>
</feature>
<keyword evidence="6" id="KW-0325">Glycoprotein</keyword>
<name>A0ABY7E0T9_MYAAR</name>
<dbReference type="InterPro" id="IPR000742">
    <property type="entry name" value="EGF"/>
</dbReference>
<dbReference type="Gene3D" id="3.10.250.10">
    <property type="entry name" value="SRCR-like domain"/>
    <property type="match status" value="2"/>
</dbReference>
<evidence type="ECO:0000256" key="1">
    <source>
        <dbReference type="ARBA" id="ARBA00022536"/>
    </source>
</evidence>
<gene>
    <name evidence="13" type="ORF">MAR_010165</name>
</gene>
<evidence type="ECO:0000313" key="13">
    <source>
        <dbReference type="EMBL" id="WAR03607.1"/>
    </source>
</evidence>
<dbReference type="PROSITE" id="PS01186">
    <property type="entry name" value="EGF_2"/>
    <property type="match status" value="1"/>
</dbReference>
<dbReference type="SMART" id="SM00179">
    <property type="entry name" value="EGF_CA"/>
    <property type="match status" value="3"/>
</dbReference>
<keyword evidence="10" id="KW-1133">Transmembrane helix</keyword>
<dbReference type="PROSITE" id="PS50287">
    <property type="entry name" value="SRCR_2"/>
    <property type="match status" value="2"/>
</dbReference>
<proteinExistence type="predicted"/>
<sequence>MDFSKQIRVLLLLCTPALDNHVTKLIATGEFVRLRNLTEYEYEGVILLNANETWGSVHQHGIQPPTGDIICRTLGYGDHGFSVNQFYGNDYMHLEVASSIGCFGNETNITECDIDWIEPFRGWYYLPGVHCFEHVFTDMQLVGGVTNSSGALQVKMDNRWGNVCQLHRFSFTYFDVICRSLGFMAADLAASPGTYFYQNELATNLVWLDLSESDCFGNETHLSQCSSSDVINDQFGCRWGNVKVTCKTSVELSELCFNNDHCTGIKHAQCLGSCRCSAGYQEENGTCSGCPFGTYGFACAKNCTCDETNTEVCDAVTGQCTCKNGWTGVICNIDINECGSVNACPNNSVCNNQPGGFNCSCTEGFLALVSDYNESPLECKECTGNTFGYNCSSTCDCSEYFVIDQAKMCNHITGICQCLTGWQGLQCTDDVNECSATRCIGANEKCVNLPGTYECECQDGHINYLDGSCVRECQQDKHGEICNLTCHCTGEHARNESERVCDIKTGSCFCEPGWAGYECTEDVNECLNETICISANTDCRNTDGDYVCECIEGYVRDGETCISLAATGTSGESNIVWIAIGSAGGIVGIAVFVFVVWLCVKRKTNGKDSNGRHDKPSTKRSSVQLRSSVPKSEDYFTINDNDRDRGYTDLQSKRDENRYNRLDLDKPINESGHYDYISDKKPDHPQSLTMRKDEKGYIEFQYRPGGEYLQLQREAKRNNDYLKVHGSNKGSNVDHPYLTPKHGQPDEGYLRPISNNRQQNTRKRIDEQDGYLRPVSNRRNTTNLQEEPVGDGYLKANRRQER</sequence>
<feature type="compositionally biased region" description="Basic and acidic residues" evidence="9">
    <location>
        <begin position="640"/>
        <end position="688"/>
    </location>
</feature>
<evidence type="ECO:0000256" key="2">
    <source>
        <dbReference type="ARBA" id="ARBA00022729"/>
    </source>
</evidence>
<evidence type="ECO:0000256" key="8">
    <source>
        <dbReference type="PROSITE-ProRule" id="PRU00196"/>
    </source>
</evidence>
<dbReference type="InterPro" id="IPR001881">
    <property type="entry name" value="EGF-like_Ca-bd_dom"/>
</dbReference>
<feature type="disulfide bond" evidence="8">
    <location>
        <begin position="102"/>
        <end position="112"/>
    </location>
</feature>
<dbReference type="InterPro" id="IPR001190">
    <property type="entry name" value="SRCR"/>
</dbReference>
<dbReference type="EMBL" id="CP111015">
    <property type="protein sequence ID" value="WAR03607.1"/>
    <property type="molecule type" value="Genomic_DNA"/>
</dbReference>
<dbReference type="Gene3D" id="2.10.25.10">
    <property type="entry name" value="Laminin"/>
    <property type="match status" value="2"/>
</dbReference>
<evidence type="ECO:0000256" key="6">
    <source>
        <dbReference type="ARBA" id="ARBA00023180"/>
    </source>
</evidence>
<keyword evidence="5 8" id="KW-1015">Disulfide bond</keyword>
<dbReference type="PANTHER" id="PTHR24039:SF28">
    <property type="entry name" value="EGF-LIKE DOMAIN-CONTAINING PROTEIN"/>
    <property type="match status" value="1"/>
</dbReference>
<evidence type="ECO:0000256" key="3">
    <source>
        <dbReference type="ARBA" id="ARBA00022737"/>
    </source>
</evidence>
<evidence type="ECO:0000313" key="14">
    <source>
        <dbReference type="Proteomes" id="UP001164746"/>
    </source>
</evidence>
<dbReference type="InterPro" id="IPR018097">
    <property type="entry name" value="EGF_Ca-bd_CS"/>
</dbReference>
<dbReference type="PROSITE" id="PS50026">
    <property type="entry name" value="EGF_3"/>
    <property type="match status" value="3"/>
</dbReference>
<reference evidence="13" key="1">
    <citation type="submission" date="2022-11" db="EMBL/GenBank/DDBJ databases">
        <title>Centuries of genome instability and evolution in soft-shell clam transmissible cancer (bioRxiv).</title>
        <authorList>
            <person name="Hart S.F.M."/>
            <person name="Yonemitsu M.A."/>
            <person name="Giersch R.M."/>
            <person name="Beal B.F."/>
            <person name="Arriagada G."/>
            <person name="Davis B.W."/>
            <person name="Ostrander E.A."/>
            <person name="Goff S.P."/>
            <person name="Metzger M.J."/>
        </authorList>
    </citation>
    <scope>NUCLEOTIDE SEQUENCE</scope>
    <source>
        <strain evidence="13">MELC-2E11</strain>
        <tissue evidence="13">Siphon/mantle</tissue>
    </source>
</reference>
<dbReference type="Pfam" id="PF07645">
    <property type="entry name" value="EGF_CA"/>
    <property type="match status" value="3"/>
</dbReference>
<dbReference type="SMART" id="SM00181">
    <property type="entry name" value="EGF"/>
    <property type="match status" value="7"/>
</dbReference>
<feature type="region of interest" description="Disordered" evidence="9">
    <location>
        <begin position="727"/>
        <end position="802"/>
    </location>
</feature>
<evidence type="ECO:0000256" key="7">
    <source>
        <dbReference type="PROSITE-ProRule" id="PRU00076"/>
    </source>
</evidence>